<evidence type="ECO:0000313" key="2">
    <source>
        <dbReference type="EMBL" id="RXK61954.1"/>
    </source>
</evidence>
<dbReference type="GO" id="GO:0005886">
    <property type="term" value="C:plasma membrane"/>
    <property type="evidence" value="ECO:0007669"/>
    <property type="project" value="UniProtKB-SubCell"/>
</dbReference>
<reference evidence="2 3" key="1">
    <citation type="submission" date="2019-01" db="EMBL/GenBank/DDBJ databases">
        <title>Lacibacter sp. strain TTM-7.</title>
        <authorList>
            <person name="Chen W.-M."/>
        </authorList>
    </citation>
    <scope>NUCLEOTIDE SEQUENCE [LARGE SCALE GENOMIC DNA]</scope>
    <source>
        <strain evidence="2 3">TTM-7</strain>
    </source>
</reference>
<comment type="caution">
    <text evidence="2">The sequence shown here is derived from an EMBL/GenBank/DDBJ whole genome shotgun (WGS) entry which is preliminary data.</text>
</comment>
<dbReference type="EMBL" id="SDHW01000001">
    <property type="protein sequence ID" value="RXK61954.1"/>
    <property type="molecule type" value="Genomic_DNA"/>
</dbReference>
<proteinExistence type="predicted"/>
<keyword evidence="1" id="KW-0812">Transmembrane</keyword>
<keyword evidence="1" id="KW-0472">Membrane</keyword>
<sequence>MELVESAMGGFLYLIFLFLLIAIPLTFILAVWKRNDISQASKIMWMLFFVVAPFISIICYLLFGYKPSRER</sequence>
<feature type="transmembrane region" description="Helical" evidence="1">
    <location>
        <begin position="44"/>
        <end position="63"/>
    </location>
</feature>
<feature type="transmembrane region" description="Helical" evidence="1">
    <location>
        <begin position="12"/>
        <end position="32"/>
    </location>
</feature>
<dbReference type="Proteomes" id="UP000290204">
    <property type="component" value="Unassembled WGS sequence"/>
</dbReference>
<protein>
    <submittedName>
        <fullName evidence="2">Uncharacterized protein</fullName>
    </submittedName>
</protein>
<keyword evidence="3" id="KW-1185">Reference proteome</keyword>
<name>A0A4Q1CMD9_9BACT</name>
<evidence type="ECO:0000256" key="1">
    <source>
        <dbReference type="SAM" id="Phobius"/>
    </source>
</evidence>
<dbReference type="AlphaFoldDB" id="A0A4Q1CMD9"/>
<dbReference type="OrthoDB" id="9762009at2"/>
<gene>
    <name evidence="2" type="ORF">ESA94_02775</name>
</gene>
<keyword evidence="1" id="KW-1133">Transmembrane helix</keyword>
<dbReference type="RefSeq" id="WP_129129326.1">
    <property type="nucleotide sequence ID" value="NZ_SDHW01000001.1"/>
</dbReference>
<evidence type="ECO:0000313" key="3">
    <source>
        <dbReference type="Proteomes" id="UP000290204"/>
    </source>
</evidence>
<organism evidence="2 3">
    <name type="scientific">Lacibacter luteus</name>
    <dbReference type="NCBI Taxonomy" id="2508719"/>
    <lineage>
        <taxon>Bacteria</taxon>
        <taxon>Pseudomonadati</taxon>
        <taxon>Bacteroidota</taxon>
        <taxon>Chitinophagia</taxon>
        <taxon>Chitinophagales</taxon>
        <taxon>Chitinophagaceae</taxon>
        <taxon>Lacibacter</taxon>
    </lineage>
</organism>
<accession>A0A4Q1CMD9</accession>